<dbReference type="Proteomes" id="UP000007597">
    <property type="component" value="Segment"/>
</dbReference>
<dbReference type="InterPro" id="IPR007048">
    <property type="entry name" value="IraD/Gp25-like"/>
</dbReference>
<evidence type="ECO:0000259" key="1">
    <source>
        <dbReference type="Pfam" id="PF04965"/>
    </source>
</evidence>
<dbReference type="Pfam" id="PF04965">
    <property type="entry name" value="GPW_gp25"/>
    <property type="match status" value="1"/>
</dbReference>
<dbReference type="RefSeq" id="YP_007001584.1">
    <property type="nucleotide sequence ID" value="NC_019443.1"/>
</dbReference>
<dbReference type="OrthoDB" id="13602at10239"/>
<keyword evidence="3" id="KW-1185">Reference proteome</keyword>
<evidence type="ECO:0000313" key="3">
    <source>
        <dbReference type="Proteomes" id="UP000007597"/>
    </source>
</evidence>
<dbReference type="SUPFAM" id="SSF160719">
    <property type="entry name" value="gpW/gp25-like"/>
    <property type="match status" value="1"/>
</dbReference>
<dbReference type="EMBL" id="JN371769">
    <property type="protein sequence ID" value="AFD02933.1"/>
    <property type="molecule type" value="Genomic_DNA"/>
</dbReference>
<sequence length="139" mass="15736">MALKDIKGQNFKRSRRFDDLNIALTRNPFTKDVYSVKNDNAIKQAIKNLVLTSPGEKPFQPLVGSRVSQLLFEPLDAFTADAIKQEIINTITQHEPRVNLTKVDVTPIYANNKINITVEYQIVGLPIVESISFVLQRPE</sequence>
<name>H8ZN72_9CAUD</name>
<organism evidence="2 3">
    <name type="scientific">Synechococcus phage metaG-MbCM1</name>
    <dbReference type="NCBI Taxonomy" id="1079999"/>
    <lineage>
        <taxon>Viruses</taxon>
        <taxon>Duplodnaviria</taxon>
        <taxon>Heunggongvirae</taxon>
        <taxon>Uroviricota</taxon>
        <taxon>Caudoviricetes</taxon>
        <taxon>Pantevenvirales</taxon>
        <taxon>Kyanoviridae</taxon>
        <taxon>Galenevirus</taxon>
        <taxon>Galenevirus mbcm1</taxon>
    </lineage>
</organism>
<reference evidence="2 3" key="1">
    <citation type="submission" date="2011-07" db="EMBL/GenBank/DDBJ databases">
        <title>Viral Tagging: a high-throughput approach to explore virus-host interactions.</title>
        <authorList>
            <person name="Deng L."/>
            <person name="Sullivan M.B."/>
            <person name="Poulos B."/>
            <person name="Ignacio Espinoza J.C."/>
        </authorList>
    </citation>
    <scope>NUCLEOTIDE SEQUENCE [LARGE SCALE GENOMIC DNA]</scope>
</reference>
<protein>
    <submittedName>
        <fullName evidence="2">Gp25 base plate wedge subunit</fullName>
    </submittedName>
</protein>
<feature type="domain" description="IraD/Gp25-like" evidence="1">
    <location>
        <begin position="39"/>
        <end position="123"/>
    </location>
</feature>
<accession>H8ZN72</accession>
<proteinExistence type="predicted"/>
<evidence type="ECO:0000313" key="2">
    <source>
        <dbReference type="EMBL" id="AFD02933.1"/>
    </source>
</evidence>
<dbReference type="KEGG" id="vg:14005357"/>
<dbReference type="GeneID" id="14005357"/>
<dbReference type="Gene3D" id="3.10.450.40">
    <property type="match status" value="1"/>
</dbReference>